<dbReference type="Pfam" id="PF02911">
    <property type="entry name" value="Formyl_trans_C"/>
    <property type="match status" value="1"/>
</dbReference>
<evidence type="ECO:0000256" key="3">
    <source>
        <dbReference type="ARBA" id="ARBA00022917"/>
    </source>
</evidence>
<dbReference type="HAMAP" id="MF_00182">
    <property type="entry name" value="Formyl_trans"/>
    <property type="match status" value="1"/>
</dbReference>
<dbReference type="GO" id="GO:0004479">
    <property type="term" value="F:methionyl-tRNA formyltransferase activity"/>
    <property type="evidence" value="ECO:0007669"/>
    <property type="project" value="UniProtKB-EC"/>
</dbReference>
<reference evidence="7 8" key="1">
    <citation type="submission" date="2023-01" db="EMBL/GenBank/DDBJ databases">
        <title>Psychrosphaera sp. nov., isolated from marine algae.</title>
        <authorList>
            <person name="Bayburt H."/>
            <person name="Choi B.J."/>
            <person name="Kim J.M."/>
            <person name="Choi D.G."/>
            <person name="Jeon C.O."/>
        </authorList>
    </citation>
    <scope>NUCLEOTIDE SEQUENCE [LARGE SCALE GENOMIC DNA]</scope>
    <source>
        <strain evidence="7 8">G1-22</strain>
    </source>
</reference>
<evidence type="ECO:0000256" key="1">
    <source>
        <dbReference type="ARBA" id="ARBA00010699"/>
    </source>
</evidence>
<evidence type="ECO:0000313" key="8">
    <source>
        <dbReference type="Proteomes" id="UP001528411"/>
    </source>
</evidence>
<comment type="similarity">
    <text evidence="1 4">Belongs to the Fmt family.</text>
</comment>
<protein>
    <recommendedName>
        <fullName evidence="4">Methionyl-tRNA formyltransferase</fullName>
        <ecNumber evidence="4">2.1.2.9</ecNumber>
    </recommendedName>
</protein>
<dbReference type="InterPro" id="IPR002376">
    <property type="entry name" value="Formyl_transf_N"/>
</dbReference>
<feature type="binding site" evidence="4">
    <location>
        <begin position="114"/>
        <end position="117"/>
    </location>
    <ligand>
        <name>(6S)-5,6,7,8-tetrahydrofolate</name>
        <dbReference type="ChEBI" id="CHEBI:57453"/>
    </ligand>
</feature>
<dbReference type="InterPro" id="IPR044135">
    <property type="entry name" value="Met-tRNA-FMT_C"/>
</dbReference>
<keyword evidence="8" id="KW-1185">Reference proteome</keyword>
<gene>
    <name evidence="4 7" type="primary">fmt</name>
    <name evidence="7" type="ORF">PN838_15435</name>
</gene>
<comment type="function">
    <text evidence="4">Attaches a formyl group to the free amino group of methionyl-tRNA(fMet). The formyl group appears to play a dual role in the initiator identity of N-formylmethionyl-tRNA by promoting its recognition by IF2 and preventing the misappropriation of this tRNA by the elongation apparatus.</text>
</comment>
<dbReference type="PANTHER" id="PTHR11138:SF5">
    <property type="entry name" value="METHIONYL-TRNA FORMYLTRANSFERASE, MITOCHONDRIAL"/>
    <property type="match status" value="1"/>
</dbReference>
<dbReference type="EC" id="2.1.2.9" evidence="4"/>
<keyword evidence="3 4" id="KW-0648">Protein biosynthesis</keyword>
<comment type="caution">
    <text evidence="7">The sequence shown here is derived from an EMBL/GenBank/DDBJ whole genome shotgun (WGS) entry which is preliminary data.</text>
</comment>
<dbReference type="Proteomes" id="UP001528411">
    <property type="component" value="Unassembled WGS sequence"/>
</dbReference>
<evidence type="ECO:0000313" key="7">
    <source>
        <dbReference type="EMBL" id="MDC2889903.1"/>
    </source>
</evidence>
<evidence type="ECO:0000259" key="6">
    <source>
        <dbReference type="Pfam" id="PF02911"/>
    </source>
</evidence>
<dbReference type="PROSITE" id="PS00373">
    <property type="entry name" value="GART"/>
    <property type="match status" value="1"/>
</dbReference>
<dbReference type="InterPro" id="IPR005794">
    <property type="entry name" value="Fmt"/>
</dbReference>
<dbReference type="CDD" id="cd08646">
    <property type="entry name" value="FMT_core_Met-tRNA-FMT_N"/>
    <property type="match status" value="1"/>
</dbReference>
<dbReference type="InterPro" id="IPR005793">
    <property type="entry name" value="Formyl_trans_C"/>
</dbReference>
<dbReference type="PANTHER" id="PTHR11138">
    <property type="entry name" value="METHIONYL-TRNA FORMYLTRANSFERASE"/>
    <property type="match status" value="1"/>
</dbReference>
<organism evidence="7 8">
    <name type="scientific">Psychrosphaera algicola</name>
    <dbReference type="NCBI Taxonomy" id="3023714"/>
    <lineage>
        <taxon>Bacteria</taxon>
        <taxon>Pseudomonadati</taxon>
        <taxon>Pseudomonadota</taxon>
        <taxon>Gammaproteobacteria</taxon>
        <taxon>Alteromonadales</taxon>
        <taxon>Pseudoalteromonadaceae</taxon>
        <taxon>Psychrosphaera</taxon>
    </lineage>
</organism>
<dbReference type="InterPro" id="IPR041711">
    <property type="entry name" value="Met-tRNA-FMT_N"/>
</dbReference>
<accession>A0ABT5FG57</accession>
<comment type="catalytic activity">
    <reaction evidence="4">
        <text>L-methionyl-tRNA(fMet) + (6R)-10-formyltetrahydrofolate = N-formyl-L-methionyl-tRNA(fMet) + (6S)-5,6,7,8-tetrahydrofolate + H(+)</text>
        <dbReference type="Rhea" id="RHEA:24380"/>
        <dbReference type="Rhea" id="RHEA-COMP:9952"/>
        <dbReference type="Rhea" id="RHEA-COMP:9953"/>
        <dbReference type="ChEBI" id="CHEBI:15378"/>
        <dbReference type="ChEBI" id="CHEBI:57453"/>
        <dbReference type="ChEBI" id="CHEBI:78530"/>
        <dbReference type="ChEBI" id="CHEBI:78844"/>
        <dbReference type="ChEBI" id="CHEBI:195366"/>
        <dbReference type="EC" id="2.1.2.9"/>
    </reaction>
</comment>
<name>A0ABT5FG57_9GAMM</name>
<feature type="domain" description="Formyl transferase N-terminal" evidence="5">
    <location>
        <begin position="8"/>
        <end position="185"/>
    </location>
</feature>
<dbReference type="RefSeq" id="WP_215964603.1">
    <property type="nucleotide sequence ID" value="NZ_JAQOMS010000002.1"/>
</dbReference>
<dbReference type="NCBIfam" id="TIGR00460">
    <property type="entry name" value="fmt"/>
    <property type="match status" value="1"/>
</dbReference>
<dbReference type="EMBL" id="JAQOMS010000002">
    <property type="protein sequence ID" value="MDC2889903.1"/>
    <property type="molecule type" value="Genomic_DNA"/>
</dbReference>
<feature type="domain" description="Formyl transferase C-terminal" evidence="6">
    <location>
        <begin position="208"/>
        <end position="305"/>
    </location>
</feature>
<evidence type="ECO:0000259" key="5">
    <source>
        <dbReference type="Pfam" id="PF00551"/>
    </source>
</evidence>
<dbReference type="Pfam" id="PF00551">
    <property type="entry name" value="Formyl_trans_N"/>
    <property type="match status" value="1"/>
</dbReference>
<keyword evidence="2 4" id="KW-0808">Transferase</keyword>
<dbReference type="CDD" id="cd08704">
    <property type="entry name" value="Met_tRNA_FMT_C"/>
    <property type="match status" value="1"/>
</dbReference>
<dbReference type="InterPro" id="IPR001555">
    <property type="entry name" value="GART_AS"/>
</dbReference>
<evidence type="ECO:0000256" key="2">
    <source>
        <dbReference type="ARBA" id="ARBA00022679"/>
    </source>
</evidence>
<sequence>MSGNNLNIIFAGTPEFAAQHLSHLVEQGYNIVACYTQPDRPAGRGKKLQPSAVKQVALAHDIPVCQPPSLKTDDALTELNAWNADLMIVVAYGLLLPKAALDAPKLGCINVHGSILPKWRGAAPIQRAVLEGDAETGVTIMQMDIGLDTGDMLLVETCPIESTDTSGSVYEKLQNIGPSALIKAVDAIAENNVTPIKQNDDEATYAHKLTKQEAEINWLEPAAVIERKIRGYQPWPVAYANLSGNVVKIWQAAVSPENSGKNAGDVISADKSGISIQTGDGVISIQSLQPQGKKPMSAGDFVNGRLEWVAPGTSLLTQAD</sequence>
<evidence type="ECO:0000256" key="4">
    <source>
        <dbReference type="HAMAP-Rule" id="MF_00182"/>
    </source>
</evidence>
<proteinExistence type="inferred from homology"/>